<dbReference type="GO" id="GO:0015344">
    <property type="term" value="F:siderophore uptake transmembrane transporter activity"/>
    <property type="evidence" value="ECO:0007669"/>
    <property type="project" value="TreeGrafter"/>
</dbReference>
<keyword evidence="9" id="KW-0998">Cell outer membrane</keyword>
<dbReference type="InterPro" id="IPR012910">
    <property type="entry name" value="Plug_dom"/>
</dbReference>
<evidence type="ECO:0000313" key="14">
    <source>
        <dbReference type="Proteomes" id="UP000192610"/>
    </source>
</evidence>
<dbReference type="Pfam" id="PF07715">
    <property type="entry name" value="Plug"/>
    <property type="match status" value="1"/>
</dbReference>
<dbReference type="GO" id="GO:0009279">
    <property type="term" value="C:cell outer membrane"/>
    <property type="evidence" value="ECO:0007669"/>
    <property type="project" value="UniProtKB-SubCell"/>
</dbReference>
<organism evidence="13 14">
    <name type="scientific">Niastella yeongjuensis</name>
    <dbReference type="NCBI Taxonomy" id="354355"/>
    <lineage>
        <taxon>Bacteria</taxon>
        <taxon>Pseudomonadati</taxon>
        <taxon>Bacteroidota</taxon>
        <taxon>Chitinophagia</taxon>
        <taxon>Chitinophagales</taxon>
        <taxon>Chitinophagaceae</taxon>
        <taxon>Niastella</taxon>
    </lineage>
</organism>
<keyword evidence="5" id="KW-0732">Signal</keyword>
<evidence type="ECO:0000313" key="13">
    <source>
        <dbReference type="EMBL" id="OQP47447.1"/>
    </source>
</evidence>
<evidence type="ECO:0000256" key="5">
    <source>
        <dbReference type="ARBA" id="ARBA00022729"/>
    </source>
</evidence>
<feature type="domain" description="TonB-dependent receptor plug" evidence="12">
    <location>
        <begin position="53"/>
        <end position="161"/>
    </location>
</feature>
<dbReference type="Proteomes" id="UP000192610">
    <property type="component" value="Unassembled WGS sequence"/>
</dbReference>
<keyword evidence="6 10" id="KW-0798">TonB box</keyword>
<evidence type="ECO:0000256" key="6">
    <source>
        <dbReference type="ARBA" id="ARBA00023077"/>
    </source>
</evidence>
<dbReference type="Pfam" id="PF00593">
    <property type="entry name" value="TonB_dep_Rec_b-barrel"/>
    <property type="match status" value="1"/>
</dbReference>
<dbReference type="SUPFAM" id="SSF56935">
    <property type="entry name" value="Porins"/>
    <property type="match status" value="1"/>
</dbReference>
<evidence type="ECO:0000256" key="3">
    <source>
        <dbReference type="ARBA" id="ARBA00022452"/>
    </source>
</evidence>
<evidence type="ECO:0000256" key="8">
    <source>
        <dbReference type="ARBA" id="ARBA00023170"/>
    </source>
</evidence>
<feature type="domain" description="TonB-dependent receptor-like beta-barrel" evidence="11">
    <location>
        <begin position="329"/>
        <end position="822"/>
    </location>
</feature>
<dbReference type="AlphaFoldDB" id="A0A1V9EMS0"/>
<comment type="similarity">
    <text evidence="10">Belongs to the TonB-dependent receptor family.</text>
</comment>
<keyword evidence="7 10" id="KW-0472">Membrane</keyword>
<dbReference type="InterPro" id="IPR036942">
    <property type="entry name" value="Beta-barrel_TonB_sf"/>
</dbReference>
<sequence>MGYDKKMLCIIACSLSAISSGAQEKQPDVPDTSRKVHVLQEIVISASRLQEKQLTAPVSISKLSNSQIQQSAAPGFFDAIGSMKGVHMIVPSMGFKIINTRGFSNTTNVRFVQMIDNIDNQTPHIGAPIANALSPGDLDIDHVEMIQGVASALYGMNATNGLVNFTTKDPFTTQGFSIQQQVAVNHVNDPNDVSARLYNETNLRWARVIGKKWAFKINAGYNRGYDWVADNRNDLFPNGNATTNLMGADNPAYDAVNGYGNESSNRKTLTLAGKNYVVARTGYYERDVADYNLQNVKGDVSLYFRPTENAQLSYTYRTAFLNNTYQRSNRFRLQDYLLQQHIVQFKNSLVQARAYITSENTGHSYNLRSMAETMDLNFKDNNKWFADYTSAFNTAYAAKGDVSAALHAARDAADAGRLQPGTDAFKDKLKQLQEINNWDIGAALKVKAHLVHTEGSFDLGKLLHTGFNLQVGADFRDYIIVPDGNYFINPTDSGHNLNYTSYGFFVQASKRFLHDKLQLSAVLRGTGYEYFNLKWNPRLTAVYELTRNGFVRFSYQNGYRFPSIFEGFSNINSGGVKRVGGLKVMSNGVFENTWLKSSIDEFTAAVNKDVNTQGLTQTAAIEKNKGILQHNTYTYLQPEQMHSFEVGYRSILLNGRFSVDIDFYYNFYSNFIAQIEGSVPNTTDSAQMPAYLYDKNKQARYRLWTNSKTIVHNYGTEIDLLYLIDNHYSLFGNASYKTLKRTNTNDGLEDGFNTPKWMVNAGIRATNVYKNLGFSLSGRYQSNFYYQSFLVNGNVPAVFNADAMVQYTFNKPAITVKVGAGNFLNHYYYSILGGPQIGGFYYTTLTYTLK</sequence>
<keyword evidence="4" id="KW-0812">Transmembrane</keyword>
<dbReference type="RefSeq" id="WP_081201669.1">
    <property type="nucleotide sequence ID" value="NZ_FOCZ01000002.1"/>
</dbReference>
<dbReference type="OrthoDB" id="1109208at2"/>
<dbReference type="Gene3D" id="2.170.130.10">
    <property type="entry name" value="TonB-dependent receptor, plug domain"/>
    <property type="match status" value="1"/>
</dbReference>
<evidence type="ECO:0000256" key="2">
    <source>
        <dbReference type="ARBA" id="ARBA00022448"/>
    </source>
</evidence>
<dbReference type="STRING" id="354355.SAMN05660816_01647"/>
<keyword evidence="3" id="KW-1134">Transmembrane beta strand</keyword>
<evidence type="ECO:0000256" key="9">
    <source>
        <dbReference type="ARBA" id="ARBA00023237"/>
    </source>
</evidence>
<proteinExistence type="inferred from homology"/>
<name>A0A1V9EMS0_9BACT</name>
<reference evidence="14" key="1">
    <citation type="submission" date="2016-04" db="EMBL/GenBank/DDBJ databases">
        <authorList>
            <person name="Chen L."/>
            <person name="Zhuang W."/>
            <person name="Wang G."/>
        </authorList>
    </citation>
    <scope>NUCLEOTIDE SEQUENCE [LARGE SCALE GENOMIC DNA]</scope>
    <source>
        <strain evidence="14">17621</strain>
    </source>
</reference>
<evidence type="ECO:0000256" key="10">
    <source>
        <dbReference type="RuleBase" id="RU003357"/>
    </source>
</evidence>
<comment type="subcellular location">
    <subcellularLocation>
        <location evidence="1">Cell outer membrane</location>
        <topology evidence="1">Multi-pass membrane protein</topology>
    </subcellularLocation>
</comment>
<comment type="caution">
    <text evidence="13">The sequence shown here is derived from an EMBL/GenBank/DDBJ whole genome shotgun (WGS) entry which is preliminary data.</text>
</comment>
<gene>
    <name evidence="13" type="ORF">A4H97_08105</name>
</gene>
<evidence type="ECO:0000259" key="11">
    <source>
        <dbReference type="Pfam" id="PF00593"/>
    </source>
</evidence>
<dbReference type="InterPro" id="IPR037066">
    <property type="entry name" value="Plug_dom_sf"/>
</dbReference>
<dbReference type="PANTHER" id="PTHR30069:SF29">
    <property type="entry name" value="HEMOGLOBIN AND HEMOGLOBIN-HAPTOGLOBIN-BINDING PROTEIN 1-RELATED"/>
    <property type="match status" value="1"/>
</dbReference>
<evidence type="ECO:0000259" key="12">
    <source>
        <dbReference type="Pfam" id="PF07715"/>
    </source>
</evidence>
<keyword evidence="2" id="KW-0813">Transport</keyword>
<dbReference type="Gene3D" id="2.40.170.20">
    <property type="entry name" value="TonB-dependent receptor, beta-barrel domain"/>
    <property type="match status" value="1"/>
</dbReference>
<dbReference type="InterPro" id="IPR039426">
    <property type="entry name" value="TonB-dep_rcpt-like"/>
</dbReference>
<accession>A0A1V9EMS0</accession>
<dbReference type="EMBL" id="LVXG01000023">
    <property type="protein sequence ID" value="OQP47447.1"/>
    <property type="molecule type" value="Genomic_DNA"/>
</dbReference>
<dbReference type="PANTHER" id="PTHR30069">
    <property type="entry name" value="TONB-DEPENDENT OUTER MEMBRANE RECEPTOR"/>
    <property type="match status" value="1"/>
</dbReference>
<dbReference type="GO" id="GO:0044718">
    <property type="term" value="P:siderophore transmembrane transport"/>
    <property type="evidence" value="ECO:0007669"/>
    <property type="project" value="TreeGrafter"/>
</dbReference>
<protein>
    <submittedName>
        <fullName evidence="13">TonB-dependent receptor</fullName>
    </submittedName>
</protein>
<evidence type="ECO:0000256" key="1">
    <source>
        <dbReference type="ARBA" id="ARBA00004571"/>
    </source>
</evidence>
<keyword evidence="8 13" id="KW-0675">Receptor</keyword>
<dbReference type="InterPro" id="IPR000531">
    <property type="entry name" value="Beta-barrel_TonB"/>
</dbReference>
<evidence type="ECO:0000256" key="4">
    <source>
        <dbReference type="ARBA" id="ARBA00022692"/>
    </source>
</evidence>
<evidence type="ECO:0000256" key="7">
    <source>
        <dbReference type="ARBA" id="ARBA00023136"/>
    </source>
</evidence>
<keyword evidence="14" id="KW-1185">Reference proteome</keyword>